<keyword evidence="4" id="KW-1185">Reference proteome</keyword>
<accession>A0ABY9Q0F0</accession>
<dbReference type="Proteomes" id="UP001235030">
    <property type="component" value="Chromosome"/>
</dbReference>
<dbReference type="RefSeq" id="WP_228104332.1">
    <property type="nucleotide sequence ID" value="NZ_CP101637.1"/>
</dbReference>
<sequence>MKGSRFINEYKISLKNKTPLKIGNGKEESDILIDKNSQKPLIMGSSFAGAFKSYLLGMSEEKNVNLVFGSESKDNTDSKIYISDSYGNKLNLGSRPGIRRDYKYGTSIEGGKYDTTFIEMDTNFEVKIKCFAENKKENEIEENLINKIIVGIREGKVRLGANKMNGFGSFEINNVEVAKFDLGNKANARDYILNNKKYKTMDYTKLENDSNKGYISFKFYGEIVDSLIVKENLIVDYENMKNSFEQDIIPGSTIKGMLRQYNTIILNTLNKELFIIDKIYGSSPDMRTNHTIGRLLVHDVIIENPKYCTYNRIKVDRFTGGVTTGGKFNEKRVKGSLGINISLKRFENEDENKIAIGMVLMTLRDLGLSKITIGSSSSVGSGRIKGEHIEIIDKNKVIKVKFENGMMKVNDNKYISDVISQIEKIKEVM</sequence>
<dbReference type="InterPro" id="IPR005537">
    <property type="entry name" value="RAMP_III_fam"/>
</dbReference>
<dbReference type="PANTHER" id="PTHR35579">
    <property type="entry name" value="CRISPR SYSTEM CMS ENDORIBONUCLEASE CSM3"/>
    <property type="match status" value="1"/>
</dbReference>
<dbReference type="EMBL" id="CP101637">
    <property type="protein sequence ID" value="WMT80067.1"/>
    <property type="molecule type" value="Genomic_DNA"/>
</dbReference>
<reference evidence="3 4" key="1">
    <citation type="submission" date="2022-07" db="EMBL/GenBank/DDBJ databases">
        <title>Genome sequence of Terrisporobacter mayombei DSM6539.</title>
        <authorList>
            <person name="Boeer T."/>
            <person name="Bengelsdorf F.R."/>
            <person name="Daniel R."/>
            <person name="Poehlein A."/>
        </authorList>
    </citation>
    <scope>NUCLEOTIDE SEQUENCE [LARGE SCALE GENOMIC DNA]</scope>
    <source>
        <strain evidence="3 4">DSM 6539</strain>
    </source>
</reference>
<dbReference type="InterPro" id="IPR052216">
    <property type="entry name" value="CRISPR_Csm3_endoribonuclease"/>
</dbReference>
<evidence type="ECO:0000313" key="4">
    <source>
        <dbReference type="Proteomes" id="UP001235030"/>
    </source>
</evidence>
<evidence type="ECO:0000259" key="2">
    <source>
        <dbReference type="Pfam" id="PF03787"/>
    </source>
</evidence>
<proteinExistence type="predicted"/>
<evidence type="ECO:0000313" key="3">
    <source>
        <dbReference type="EMBL" id="WMT80067.1"/>
    </source>
</evidence>
<dbReference type="CDD" id="cd09726">
    <property type="entry name" value="RAMP_I_III"/>
    <property type="match status" value="2"/>
</dbReference>
<feature type="domain" description="CRISPR type III-associated protein" evidence="2">
    <location>
        <begin position="234"/>
        <end position="385"/>
    </location>
</feature>
<name>A0ABY9Q0F0_9FIRM</name>
<dbReference type="Pfam" id="PF03787">
    <property type="entry name" value="RAMPs"/>
    <property type="match status" value="2"/>
</dbReference>
<dbReference type="PANTHER" id="PTHR35579:SF6">
    <property type="entry name" value="DUF324 DOMAIN-CONTAINING PROTEIN"/>
    <property type="match status" value="1"/>
</dbReference>
<evidence type="ECO:0000256" key="1">
    <source>
        <dbReference type="ARBA" id="ARBA00023118"/>
    </source>
</evidence>
<keyword evidence="1" id="KW-0051">Antiviral defense</keyword>
<organism evidence="3 4">
    <name type="scientific">Terrisporobacter mayombei</name>
    <dbReference type="NCBI Taxonomy" id="1541"/>
    <lineage>
        <taxon>Bacteria</taxon>
        <taxon>Bacillati</taxon>
        <taxon>Bacillota</taxon>
        <taxon>Clostridia</taxon>
        <taxon>Peptostreptococcales</taxon>
        <taxon>Peptostreptococcaceae</taxon>
        <taxon>Terrisporobacter</taxon>
    </lineage>
</organism>
<gene>
    <name evidence="3" type="ORF">TEMA_03440</name>
</gene>
<protein>
    <recommendedName>
        <fullName evidence="2">CRISPR type III-associated protein domain-containing protein</fullName>
    </recommendedName>
</protein>
<feature type="domain" description="CRISPR type III-associated protein" evidence="2">
    <location>
        <begin position="14"/>
        <end position="171"/>
    </location>
</feature>